<dbReference type="EMBL" id="JBAKBA010000022">
    <property type="protein sequence ID" value="MEL0659587.1"/>
    <property type="molecule type" value="Genomic_DNA"/>
</dbReference>
<evidence type="ECO:0000313" key="3">
    <source>
        <dbReference type="Proteomes" id="UP001366060"/>
    </source>
</evidence>
<keyword evidence="1" id="KW-0472">Membrane</keyword>
<keyword evidence="1" id="KW-1133">Transmembrane helix</keyword>
<accession>A0ABU9HD93</accession>
<evidence type="ECO:0000313" key="2">
    <source>
        <dbReference type="EMBL" id="MEL0659587.1"/>
    </source>
</evidence>
<dbReference type="Proteomes" id="UP001366060">
    <property type="component" value="Unassembled WGS sequence"/>
</dbReference>
<dbReference type="RefSeq" id="WP_341628130.1">
    <property type="nucleotide sequence ID" value="NZ_JBAKBA010000022.1"/>
</dbReference>
<dbReference type="InterPro" id="IPR046160">
    <property type="entry name" value="DUF6162"/>
</dbReference>
<gene>
    <name evidence="2" type="ORF">V6255_10600</name>
</gene>
<organism evidence="2 3">
    <name type="scientific">Psychromonas arctica</name>
    <dbReference type="NCBI Taxonomy" id="168275"/>
    <lineage>
        <taxon>Bacteria</taxon>
        <taxon>Pseudomonadati</taxon>
        <taxon>Pseudomonadota</taxon>
        <taxon>Gammaproteobacteria</taxon>
        <taxon>Alteromonadales</taxon>
        <taxon>Psychromonadaceae</taxon>
        <taxon>Psychromonas</taxon>
    </lineage>
</organism>
<keyword evidence="3" id="KW-1185">Reference proteome</keyword>
<feature type="transmembrane region" description="Helical" evidence="1">
    <location>
        <begin position="17"/>
        <end position="36"/>
    </location>
</feature>
<protein>
    <submittedName>
        <fullName evidence="2">Uncharacterized protein</fullName>
    </submittedName>
</protein>
<reference evidence="2 3" key="1">
    <citation type="submission" date="2024-02" db="EMBL/GenBank/DDBJ databases">
        <title>Bacteria isolated from the canopy kelp, Nereocystis luetkeana.</title>
        <authorList>
            <person name="Pfister C.A."/>
            <person name="Younker I.T."/>
            <person name="Light S.H."/>
        </authorList>
    </citation>
    <scope>NUCLEOTIDE SEQUENCE [LARGE SCALE GENOMIC DNA]</scope>
    <source>
        <strain evidence="2 3">TI.2.07</strain>
    </source>
</reference>
<sequence>MIIQQTVVSENRGHEGYWIAFLCALILMIGALLLPYNSVNHQHNNLQAHQVLITELTPPPLSMIAELRLAYEEIHYFHEANQAWLSVQQLEADWIAPFVRDKSWAHQGEHQWSQIAPGIYQSNPAQGGPRYLLNSQDQALDIWIDFKNTTPQASIIKVNVNAQVNSDVKARLNTLDTTSLIKAGWTQVVFESEQNASEHGH</sequence>
<evidence type="ECO:0000256" key="1">
    <source>
        <dbReference type="SAM" id="Phobius"/>
    </source>
</evidence>
<proteinExistence type="predicted"/>
<name>A0ABU9HD93_9GAMM</name>
<dbReference type="Pfam" id="PF19659">
    <property type="entry name" value="DUF6162"/>
    <property type="match status" value="1"/>
</dbReference>
<keyword evidence="1" id="KW-0812">Transmembrane</keyword>
<comment type="caution">
    <text evidence="2">The sequence shown here is derived from an EMBL/GenBank/DDBJ whole genome shotgun (WGS) entry which is preliminary data.</text>
</comment>